<dbReference type="SUPFAM" id="SSF58104">
    <property type="entry name" value="Methyl-accepting chemotaxis protein (MCP) signaling domain"/>
    <property type="match status" value="2"/>
</dbReference>
<dbReference type="GO" id="GO:0005886">
    <property type="term" value="C:plasma membrane"/>
    <property type="evidence" value="ECO:0007669"/>
    <property type="project" value="UniProtKB-SubCell"/>
</dbReference>
<reference evidence="12 13" key="1">
    <citation type="submission" date="2020-01" db="EMBL/GenBank/DDBJ databases">
        <title>Complete genome sequence of a human oral phylogroup 1 Treponema sp. strain ATCC 700766, originally isolated from periodontitis dental plaque.</title>
        <authorList>
            <person name="Chan Y."/>
            <person name="Huo Y.-B."/>
            <person name="Yu X.-L."/>
            <person name="Zeng H."/>
            <person name="Leung W.-K."/>
            <person name="Watt R.M."/>
        </authorList>
    </citation>
    <scope>NUCLEOTIDE SEQUENCE [LARGE SCALE GENOMIC DNA]</scope>
    <source>
        <strain evidence="12 13">OMZ 804</strain>
    </source>
</reference>
<dbReference type="InterPro" id="IPR004089">
    <property type="entry name" value="MCPsignal_dom"/>
</dbReference>
<dbReference type="CDD" id="cd12912">
    <property type="entry name" value="PDC2_MCP_like"/>
    <property type="match status" value="1"/>
</dbReference>
<gene>
    <name evidence="12" type="ORF">GWP43_10765</name>
</gene>
<evidence type="ECO:0000259" key="10">
    <source>
        <dbReference type="PROSITE" id="PS50111"/>
    </source>
</evidence>
<organism evidence="12 13">
    <name type="scientific">Treponema vincentii</name>
    <dbReference type="NCBI Taxonomy" id="69710"/>
    <lineage>
        <taxon>Bacteria</taxon>
        <taxon>Pseudomonadati</taxon>
        <taxon>Spirochaetota</taxon>
        <taxon>Spirochaetia</taxon>
        <taxon>Spirochaetales</taxon>
        <taxon>Treponemataceae</taxon>
        <taxon>Treponema</taxon>
    </lineage>
</organism>
<dbReference type="EMBL" id="CP048020">
    <property type="protein sequence ID" value="QHX43848.1"/>
    <property type="molecule type" value="Genomic_DNA"/>
</dbReference>
<evidence type="ECO:0000256" key="6">
    <source>
        <dbReference type="ARBA" id="ARBA00023136"/>
    </source>
</evidence>
<dbReference type="Proteomes" id="UP000464374">
    <property type="component" value="Chromosome"/>
</dbReference>
<dbReference type="PANTHER" id="PTHR43531">
    <property type="entry name" value="PROTEIN ICFG"/>
    <property type="match status" value="1"/>
</dbReference>
<dbReference type="Gene3D" id="3.30.450.20">
    <property type="entry name" value="PAS domain"/>
    <property type="match status" value="1"/>
</dbReference>
<dbReference type="RefSeq" id="WP_162664153.1">
    <property type="nucleotide sequence ID" value="NZ_CP048020.1"/>
</dbReference>
<protein>
    <submittedName>
        <fullName evidence="12">HAMP domain-containing protein</fullName>
    </submittedName>
</protein>
<dbReference type="SUPFAM" id="SSF103190">
    <property type="entry name" value="Sensory domain-like"/>
    <property type="match status" value="1"/>
</dbReference>
<dbReference type="GO" id="GO:0006935">
    <property type="term" value="P:chemotaxis"/>
    <property type="evidence" value="ECO:0007669"/>
    <property type="project" value="UniProtKB-KW"/>
</dbReference>
<name>A0A6P1Y1Z8_9SPIR</name>
<dbReference type="SMART" id="SM00304">
    <property type="entry name" value="HAMP"/>
    <property type="match status" value="1"/>
</dbReference>
<dbReference type="AlphaFoldDB" id="A0A6P1Y1Z8"/>
<keyword evidence="3" id="KW-0145">Chemotaxis</keyword>
<dbReference type="InterPro" id="IPR029151">
    <property type="entry name" value="Sensor-like_sf"/>
</dbReference>
<evidence type="ECO:0000256" key="5">
    <source>
        <dbReference type="ARBA" id="ARBA00022989"/>
    </source>
</evidence>
<dbReference type="InterPro" id="IPR003660">
    <property type="entry name" value="HAMP_dom"/>
</dbReference>
<evidence type="ECO:0000256" key="8">
    <source>
        <dbReference type="PROSITE-ProRule" id="PRU00284"/>
    </source>
</evidence>
<sequence>MNTGKRIFPLRYKLVLFFGLLILAAVITLGTLAIRTARKAVMEKIEVHLTDKATDVAEIVDGRASSFVQFVEGLARMPFLRDNSLSLQEKARMITIEAERNTNIDYFGVCDLEGNRYDAHRSLTLVSDREWFQSAAKGKNYITEPFLSQITNTMQILFAVPIYDDMDTIIGVLSAAAPAKLLSQEIDNIVVGKNGYCYIEDSSGTVIAHRDFTLVQNRANSQEKAKTDAALTSLAAFEKQALASQVSSVGYYEYNGINNIASYATIPSTGWTVIIKAPVDEFMGTVNALRKGIMLTGIIILVLSLVIVYIIAYKMMQPVQAVVAALGDIAHGEGDLTVRLPVFGNDEITNLSAYFNETIEKIGLSIRAVGVNSQSMEEVGNELASNMVETASAINEISANIEGVKQQAMTQAASVTETAATIEEIVRTIKQLNGSIEMQAESVAQSSSSIEQMVANIASITKTLESTDGAIKKLASATGDGKETVATANTVTQKIAEESGSLLEASSVIQHIASQTNLLAMNAAIEAAHAGEAGKGFAVVADEIRKLAEDSATQGKAITATLKILSGEIETLSDSSRTAEEKFSTIFNLSEQVKSMSDRLTEAMREQENGSKEVLTAIKNINMVTVEVSEGSAEMLKGGEGVAEEMQKLNDLTRIITDSMNEMAAGAVQINNAVQEVNEITQKNKHNIESLVSEVNKFRV</sequence>
<comment type="subcellular location">
    <subcellularLocation>
        <location evidence="1">Cell membrane</location>
        <topology evidence="1">Multi-pass membrane protein</topology>
    </subcellularLocation>
</comment>
<keyword evidence="6 9" id="KW-0472">Membrane</keyword>
<keyword evidence="2" id="KW-1003">Cell membrane</keyword>
<feature type="domain" description="HAMP" evidence="11">
    <location>
        <begin position="313"/>
        <end position="367"/>
    </location>
</feature>
<dbReference type="Gene3D" id="1.10.287.950">
    <property type="entry name" value="Methyl-accepting chemotaxis protein"/>
    <property type="match status" value="1"/>
</dbReference>
<evidence type="ECO:0000256" key="7">
    <source>
        <dbReference type="ARBA" id="ARBA00029447"/>
    </source>
</evidence>
<evidence type="ECO:0000256" key="9">
    <source>
        <dbReference type="SAM" id="Phobius"/>
    </source>
</evidence>
<dbReference type="Pfam" id="PF00672">
    <property type="entry name" value="HAMP"/>
    <property type="match status" value="1"/>
</dbReference>
<dbReference type="CDD" id="cd06225">
    <property type="entry name" value="HAMP"/>
    <property type="match status" value="1"/>
</dbReference>
<dbReference type="PANTHER" id="PTHR43531:SF11">
    <property type="entry name" value="METHYL-ACCEPTING CHEMOTAXIS PROTEIN 3"/>
    <property type="match status" value="1"/>
</dbReference>
<dbReference type="Pfam" id="PF00015">
    <property type="entry name" value="MCPsignal"/>
    <property type="match status" value="1"/>
</dbReference>
<evidence type="ECO:0000259" key="11">
    <source>
        <dbReference type="PROSITE" id="PS50885"/>
    </source>
</evidence>
<evidence type="ECO:0000256" key="2">
    <source>
        <dbReference type="ARBA" id="ARBA00022475"/>
    </source>
</evidence>
<evidence type="ECO:0000256" key="3">
    <source>
        <dbReference type="ARBA" id="ARBA00022500"/>
    </source>
</evidence>
<dbReference type="PROSITE" id="PS50885">
    <property type="entry name" value="HAMP"/>
    <property type="match status" value="1"/>
</dbReference>
<accession>A0A6P1Y1Z8</accession>
<feature type="transmembrane region" description="Helical" evidence="9">
    <location>
        <begin position="292"/>
        <end position="312"/>
    </location>
</feature>
<dbReference type="InterPro" id="IPR051310">
    <property type="entry name" value="MCP_chemotaxis"/>
</dbReference>
<keyword evidence="4 9" id="KW-0812">Transmembrane</keyword>
<evidence type="ECO:0000256" key="4">
    <source>
        <dbReference type="ARBA" id="ARBA00022692"/>
    </source>
</evidence>
<dbReference type="SMART" id="SM00283">
    <property type="entry name" value="MA"/>
    <property type="match status" value="1"/>
</dbReference>
<evidence type="ECO:0000313" key="13">
    <source>
        <dbReference type="Proteomes" id="UP000464374"/>
    </source>
</evidence>
<comment type="similarity">
    <text evidence="7">Belongs to the methyl-accepting chemotaxis (MCP) protein family.</text>
</comment>
<dbReference type="GO" id="GO:0004888">
    <property type="term" value="F:transmembrane signaling receptor activity"/>
    <property type="evidence" value="ECO:0007669"/>
    <property type="project" value="TreeGrafter"/>
</dbReference>
<feature type="transmembrane region" description="Helical" evidence="9">
    <location>
        <begin position="12"/>
        <end position="34"/>
    </location>
</feature>
<proteinExistence type="inferred from homology"/>
<dbReference type="CDD" id="cd12914">
    <property type="entry name" value="PDC1_DGC_like"/>
    <property type="match status" value="1"/>
</dbReference>
<evidence type="ECO:0000313" key="12">
    <source>
        <dbReference type="EMBL" id="QHX43848.1"/>
    </source>
</evidence>
<dbReference type="InterPro" id="IPR033479">
    <property type="entry name" value="dCache_1"/>
</dbReference>
<dbReference type="Pfam" id="PF02743">
    <property type="entry name" value="dCache_1"/>
    <property type="match status" value="1"/>
</dbReference>
<evidence type="ECO:0000256" key="1">
    <source>
        <dbReference type="ARBA" id="ARBA00004651"/>
    </source>
</evidence>
<feature type="domain" description="Methyl-accepting transducer" evidence="10">
    <location>
        <begin position="414"/>
        <end position="636"/>
    </location>
</feature>
<dbReference type="KEGG" id="trz:GWP43_10765"/>
<keyword evidence="5 9" id="KW-1133">Transmembrane helix</keyword>
<dbReference type="Gene3D" id="6.10.340.10">
    <property type="match status" value="1"/>
</dbReference>
<keyword evidence="8" id="KW-0807">Transducer</keyword>
<dbReference type="PROSITE" id="PS50111">
    <property type="entry name" value="CHEMOTAXIS_TRANSDUC_2"/>
    <property type="match status" value="1"/>
</dbReference>
<dbReference type="GO" id="GO:0007165">
    <property type="term" value="P:signal transduction"/>
    <property type="evidence" value="ECO:0007669"/>
    <property type="project" value="UniProtKB-KW"/>
</dbReference>